<dbReference type="EMBL" id="BAAAPH010000005">
    <property type="protein sequence ID" value="GAA1563725.1"/>
    <property type="molecule type" value="Genomic_DNA"/>
</dbReference>
<comment type="caution">
    <text evidence="1">The sequence shown here is derived from an EMBL/GenBank/DDBJ whole genome shotgun (WGS) entry which is preliminary data.</text>
</comment>
<dbReference type="Proteomes" id="UP001501705">
    <property type="component" value="Unassembled WGS sequence"/>
</dbReference>
<sequence>MTDAAAGERLLARLVAARWDDSEAELLHETSRRHLASEYFRRKALWANALGVTHLWQFADIALAFDPSMETDPTWLERLDAAVGRPLLLPVRKVVIDMFRWASLGNRPYERFPDLDDPYEPMVQVLERGGEFLPGQAGIELPIASVSYGQLANRLVQPPFAIDAATLARLDEKDRIELEQARARIAQRERQSGERLE</sequence>
<reference evidence="1 2" key="1">
    <citation type="journal article" date="2019" name="Int. J. Syst. Evol. Microbiol.">
        <title>The Global Catalogue of Microorganisms (GCM) 10K type strain sequencing project: providing services to taxonomists for standard genome sequencing and annotation.</title>
        <authorList>
            <consortium name="The Broad Institute Genomics Platform"/>
            <consortium name="The Broad Institute Genome Sequencing Center for Infectious Disease"/>
            <person name="Wu L."/>
            <person name="Ma J."/>
        </authorList>
    </citation>
    <scope>NUCLEOTIDE SEQUENCE [LARGE SCALE GENOMIC DNA]</scope>
    <source>
        <strain evidence="1 2">JCM 15572</strain>
    </source>
</reference>
<dbReference type="RefSeq" id="WP_344233148.1">
    <property type="nucleotide sequence ID" value="NZ_BAAAPH010000005.1"/>
</dbReference>
<organism evidence="1 2">
    <name type="scientific">Kribbella hippodromi</name>
    <dbReference type="NCBI Taxonomy" id="434347"/>
    <lineage>
        <taxon>Bacteria</taxon>
        <taxon>Bacillati</taxon>
        <taxon>Actinomycetota</taxon>
        <taxon>Actinomycetes</taxon>
        <taxon>Propionibacteriales</taxon>
        <taxon>Kribbellaceae</taxon>
        <taxon>Kribbella</taxon>
    </lineage>
</organism>
<keyword evidence="2" id="KW-1185">Reference proteome</keyword>
<evidence type="ECO:0000313" key="1">
    <source>
        <dbReference type="EMBL" id="GAA1563725.1"/>
    </source>
</evidence>
<name>A0ABN2CST8_9ACTN</name>
<evidence type="ECO:0000313" key="2">
    <source>
        <dbReference type="Proteomes" id="UP001501705"/>
    </source>
</evidence>
<gene>
    <name evidence="1" type="ORF">GCM10009804_20500</name>
</gene>
<proteinExistence type="predicted"/>
<accession>A0ABN2CST8</accession>
<protein>
    <submittedName>
        <fullName evidence="1">Uncharacterized protein</fullName>
    </submittedName>
</protein>